<dbReference type="RefSeq" id="WP_061802358.1">
    <property type="nucleotide sequence ID" value="NZ_FOXX01000011.1"/>
</dbReference>
<comment type="caution">
    <text evidence="2">The sequence shown here is derived from an EMBL/GenBank/DDBJ whole genome shotgun (WGS) entry which is preliminary data.</text>
</comment>
<protein>
    <recommendedName>
        <fullName evidence="4">Exosortase F system-associated protein</fullName>
    </recommendedName>
</protein>
<feature type="transmembrane region" description="Helical" evidence="1">
    <location>
        <begin position="123"/>
        <end position="142"/>
    </location>
</feature>
<keyword evidence="1" id="KW-0472">Membrane</keyword>
<accession>A0A1I6BLS7</accession>
<feature type="transmembrane region" description="Helical" evidence="1">
    <location>
        <begin position="93"/>
        <end position="111"/>
    </location>
</feature>
<feature type="transmembrane region" description="Helical" evidence="1">
    <location>
        <begin position="6"/>
        <end position="24"/>
    </location>
</feature>
<sequence>MGLSSFVFLSFLVITLFVTMRKSLSVVENTFVYLLVLIININATWIINEELKLVDVTEKTAPYVGFLLERSLIIPMFFVIVFNYFYRNITPRAIMLTSFIFLIFTLLLRKFSNMLNIYQYKQWNLFYEALYILGLLLITFILHKGFRNLIRKEKRELLR</sequence>
<keyword evidence="3" id="KW-1185">Reference proteome</keyword>
<evidence type="ECO:0000256" key="1">
    <source>
        <dbReference type="SAM" id="Phobius"/>
    </source>
</evidence>
<dbReference type="Proteomes" id="UP000182762">
    <property type="component" value="Unassembled WGS sequence"/>
</dbReference>
<dbReference type="GeneID" id="93712357"/>
<evidence type="ECO:0008006" key="4">
    <source>
        <dbReference type="Google" id="ProtNLM"/>
    </source>
</evidence>
<keyword evidence="1" id="KW-0812">Transmembrane</keyword>
<evidence type="ECO:0000313" key="2">
    <source>
        <dbReference type="EMBL" id="SFQ81875.1"/>
    </source>
</evidence>
<feature type="transmembrane region" description="Helical" evidence="1">
    <location>
        <begin position="67"/>
        <end position="86"/>
    </location>
</feature>
<dbReference type="EMBL" id="FOXX01000011">
    <property type="protein sequence ID" value="SFQ81875.1"/>
    <property type="molecule type" value="Genomic_DNA"/>
</dbReference>
<keyword evidence="1" id="KW-1133">Transmembrane helix</keyword>
<gene>
    <name evidence="2" type="ORF">SAMN02745910_03778</name>
</gene>
<evidence type="ECO:0000313" key="3">
    <source>
        <dbReference type="Proteomes" id="UP000182762"/>
    </source>
</evidence>
<name>A0A1I6BLS7_9BACI</name>
<organism evidence="2 3">
    <name type="scientific">Priestia endophytica DSM 13796</name>
    <dbReference type="NCBI Taxonomy" id="1121089"/>
    <lineage>
        <taxon>Bacteria</taxon>
        <taxon>Bacillati</taxon>
        <taxon>Bacillota</taxon>
        <taxon>Bacilli</taxon>
        <taxon>Bacillales</taxon>
        <taxon>Bacillaceae</taxon>
        <taxon>Priestia</taxon>
    </lineage>
</organism>
<feature type="transmembrane region" description="Helical" evidence="1">
    <location>
        <begin position="31"/>
        <end position="47"/>
    </location>
</feature>
<proteinExistence type="predicted"/>
<reference evidence="2 3" key="1">
    <citation type="submission" date="2016-10" db="EMBL/GenBank/DDBJ databases">
        <authorList>
            <person name="Varghese N."/>
            <person name="Submissions S."/>
        </authorList>
    </citation>
    <scope>NUCLEOTIDE SEQUENCE [LARGE SCALE GENOMIC DNA]</scope>
    <source>
        <strain evidence="2 3">DSM 13796</strain>
    </source>
</reference>